<sequence>MLALWQEWCTALKDARAKETERRRIEREMVARFGYPRVLVARGAGGRRDIYATTERDVTRALVGAADAKERYGRLVADLDQQQKRWDMEAQRLGLDVMEREEDAAWKRVDVLTARAEHVPARSLRGIVVKLTVAVALRETYGAEETEFPWPILGAALKDLQTMTGA</sequence>
<evidence type="ECO:0000313" key="1">
    <source>
        <dbReference type="EMBL" id="PNQ99556.1"/>
    </source>
</evidence>
<organism evidence="1 2">
    <name type="scientific">Azospirillum argentinense</name>
    <dbReference type="NCBI Taxonomy" id="2970906"/>
    <lineage>
        <taxon>Bacteria</taxon>
        <taxon>Pseudomonadati</taxon>
        <taxon>Pseudomonadota</taxon>
        <taxon>Alphaproteobacteria</taxon>
        <taxon>Rhodospirillales</taxon>
        <taxon>Azospirillaceae</taxon>
        <taxon>Azospirillum</taxon>
    </lineage>
</organism>
<geneLocation type="plasmid" evidence="1">
    <name>p4unnamed</name>
</geneLocation>
<name>A0A2K1G476_9PROT</name>
<dbReference type="EMBL" id="POWG01000006">
    <property type="protein sequence ID" value="PNQ99556.1"/>
    <property type="molecule type" value="Genomic_DNA"/>
</dbReference>
<reference evidence="1 2" key="1">
    <citation type="submission" date="2018-01" db="EMBL/GenBank/DDBJ databases">
        <title>Whole genome sequence of Azospirillum brasilense REC3 isolated from strawberry roots.</title>
        <authorList>
            <person name="Fontana C.A."/>
            <person name="Salazar S.M."/>
            <person name="Bassi D."/>
            <person name="Puglisi E."/>
            <person name="Lovaisa N.C."/>
            <person name="Toffoli L.M."/>
            <person name="Pedraza R."/>
            <person name="Cocconcelli P.S."/>
        </authorList>
    </citation>
    <scope>NUCLEOTIDE SEQUENCE [LARGE SCALE GENOMIC DNA]</scope>
    <source>
        <strain evidence="1 2">REC3</strain>
        <plasmid evidence="1">p4unnamed</plasmid>
    </source>
</reference>
<proteinExistence type="predicted"/>
<comment type="caution">
    <text evidence="1">The sequence shown here is derived from an EMBL/GenBank/DDBJ whole genome shotgun (WGS) entry which is preliminary data.</text>
</comment>
<dbReference type="AlphaFoldDB" id="A0A2K1G476"/>
<dbReference type="RefSeq" id="WP_103039585.1">
    <property type="nucleotide sequence ID" value="NZ_POWG01000006.1"/>
</dbReference>
<gene>
    <name evidence="1" type="ORF">C1S70_08065</name>
</gene>
<accession>A0A2K1G476</accession>
<keyword evidence="1" id="KW-0614">Plasmid</keyword>
<dbReference type="Proteomes" id="UP000236268">
    <property type="component" value="Unassembled WGS sequence"/>
</dbReference>
<evidence type="ECO:0000313" key="2">
    <source>
        <dbReference type="Proteomes" id="UP000236268"/>
    </source>
</evidence>
<protein>
    <submittedName>
        <fullName evidence="1">Uncharacterized protein</fullName>
    </submittedName>
</protein>